<name>A0A8J2FRQ3_9BACT</name>
<reference evidence="1" key="1">
    <citation type="submission" date="2021-02" db="EMBL/GenBank/DDBJ databases">
        <authorList>
            <person name="Cremers G."/>
            <person name="Picone N."/>
        </authorList>
    </citation>
    <scope>NUCLEOTIDE SEQUENCE</scope>
    <source>
        <strain evidence="1">PQ17</strain>
    </source>
</reference>
<proteinExistence type="predicted"/>
<evidence type="ECO:0000313" key="2">
    <source>
        <dbReference type="Proteomes" id="UP000663859"/>
    </source>
</evidence>
<gene>
    <name evidence="1" type="ORF">MPNT_130038</name>
</gene>
<comment type="caution">
    <text evidence="1">The sequence shown here is derived from an EMBL/GenBank/DDBJ whole genome shotgun (WGS) entry which is preliminary data.</text>
</comment>
<dbReference type="EMBL" id="CAJNOB010000005">
    <property type="protein sequence ID" value="CAF0693003.1"/>
    <property type="molecule type" value="Genomic_DNA"/>
</dbReference>
<dbReference type="Proteomes" id="UP000663859">
    <property type="component" value="Unassembled WGS sequence"/>
</dbReference>
<sequence length="68" mass="7683">MVCRRLGIHLAGLISKRNPLRPGVTEILKERKKVVKGARPPSSIFQRARVHQARSDENLTDFIALSCF</sequence>
<keyword evidence="2" id="KW-1185">Reference proteome</keyword>
<accession>A0A8J2FRQ3</accession>
<protein>
    <submittedName>
        <fullName evidence="1">Uncharacterized protein</fullName>
    </submittedName>
</protein>
<evidence type="ECO:0000313" key="1">
    <source>
        <dbReference type="EMBL" id="CAF0693003.1"/>
    </source>
</evidence>
<dbReference type="AlphaFoldDB" id="A0A8J2FRQ3"/>
<organism evidence="1 2">
    <name type="scientific">Candidatus Methylacidithermus pantelleriae</name>
    <dbReference type="NCBI Taxonomy" id="2744239"/>
    <lineage>
        <taxon>Bacteria</taxon>
        <taxon>Pseudomonadati</taxon>
        <taxon>Verrucomicrobiota</taxon>
        <taxon>Methylacidiphilae</taxon>
        <taxon>Methylacidiphilales</taxon>
        <taxon>Methylacidiphilaceae</taxon>
        <taxon>Candidatus Methylacidithermus</taxon>
    </lineage>
</organism>